<dbReference type="OrthoDB" id="10255522at2759"/>
<dbReference type="AlphaFoldDB" id="A0A9P0GHR1"/>
<name>A0A9P0GHR1_9CUCU</name>
<keyword evidence="3" id="KW-1185">Reference proteome</keyword>
<sequence length="300" mass="33309">MTYLNRKLRVFLEVKDKTSLSLVRSEGRLKSYSSTLDTRAWCQIVEDRRQSFLEYQARCRTGKCPEGAILPTEVKIQILLDCKNKRIKKLEKKIEYFEELIKICDALLTAEQMEKMNQEKEALAAKYGLSGEGEVCIGPCIKGTQTYGGYFDLCDDECTCLAEELLCGLLNCIAIKEKSAKPSDKSAVETSSKEASSKEVSTDVSLKPCICNEEGTEENSTVESPISEDGTVSKSTEQSSQSCKCSNDEFGGTSTSEHDTSDEPSSHISSQERGDQDCQCHKYKMDPRSTYICRGPCACG</sequence>
<reference evidence="2" key="1">
    <citation type="submission" date="2022-01" db="EMBL/GenBank/DDBJ databases">
        <authorList>
            <person name="King R."/>
        </authorList>
    </citation>
    <scope>NUCLEOTIDE SEQUENCE</scope>
</reference>
<evidence type="ECO:0000313" key="3">
    <source>
        <dbReference type="Proteomes" id="UP001153636"/>
    </source>
</evidence>
<feature type="compositionally biased region" description="Polar residues" evidence="1">
    <location>
        <begin position="218"/>
        <end position="245"/>
    </location>
</feature>
<evidence type="ECO:0000256" key="1">
    <source>
        <dbReference type="SAM" id="MobiDB-lite"/>
    </source>
</evidence>
<organism evidence="2 3">
    <name type="scientific">Psylliodes chrysocephalus</name>
    <dbReference type="NCBI Taxonomy" id="3402493"/>
    <lineage>
        <taxon>Eukaryota</taxon>
        <taxon>Metazoa</taxon>
        <taxon>Ecdysozoa</taxon>
        <taxon>Arthropoda</taxon>
        <taxon>Hexapoda</taxon>
        <taxon>Insecta</taxon>
        <taxon>Pterygota</taxon>
        <taxon>Neoptera</taxon>
        <taxon>Endopterygota</taxon>
        <taxon>Coleoptera</taxon>
        <taxon>Polyphaga</taxon>
        <taxon>Cucujiformia</taxon>
        <taxon>Chrysomeloidea</taxon>
        <taxon>Chrysomelidae</taxon>
        <taxon>Galerucinae</taxon>
        <taxon>Alticini</taxon>
        <taxon>Psylliodes</taxon>
    </lineage>
</organism>
<dbReference type="Proteomes" id="UP001153636">
    <property type="component" value="Chromosome 4"/>
</dbReference>
<feature type="region of interest" description="Disordered" evidence="1">
    <location>
        <begin position="214"/>
        <end position="276"/>
    </location>
</feature>
<proteinExistence type="predicted"/>
<accession>A0A9P0GHR1</accession>
<protein>
    <submittedName>
        <fullName evidence="2">Uncharacterized protein</fullName>
    </submittedName>
</protein>
<dbReference type="EMBL" id="OV651816">
    <property type="protein sequence ID" value="CAH1109657.1"/>
    <property type="molecule type" value="Genomic_DNA"/>
</dbReference>
<feature type="compositionally biased region" description="Basic and acidic residues" evidence="1">
    <location>
        <begin position="256"/>
        <end position="276"/>
    </location>
</feature>
<gene>
    <name evidence="2" type="ORF">PSYICH_LOCUS10606</name>
</gene>
<evidence type="ECO:0000313" key="2">
    <source>
        <dbReference type="EMBL" id="CAH1109657.1"/>
    </source>
</evidence>